<evidence type="ECO:0000313" key="8">
    <source>
        <dbReference type="EMBL" id="MBB3892973.1"/>
    </source>
</evidence>
<feature type="transmembrane region" description="Helical" evidence="6">
    <location>
        <begin position="123"/>
        <end position="142"/>
    </location>
</feature>
<evidence type="ECO:0000256" key="4">
    <source>
        <dbReference type="ARBA" id="ARBA00022989"/>
    </source>
</evidence>
<dbReference type="PANTHER" id="PTHR32322:SF2">
    <property type="entry name" value="EAMA DOMAIN-CONTAINING PROTEIN"/>
    <property type="match status" value="1"/>
</dbReference>
<comment type="subcellular location">
    <subcellularLocation>
        <location evidence="1">Membrane</location>
        <topology evidence="1">Multi-pass membrane protein</topology>
    </subcellularLocation>
</comment>
<comment type="similarity">
    <text evidence="2">Belongs to the EamA transporter family.</text>
</comment>
<dbReference type="Proteomes" id="UP000530564">
    <property type="component" value="Unassembled WGS sequence"/>
</dbReference>
<keyword evidence="9" id="KW-1185">Reference proteome</keyword>
<dbReference type="InterPro" id="IPR050638">
    <property type="entry name" value="AA-Vitamin_Transporters"/>
</dbReference>
<keyword evidence="3 6" id="KW-0812">Transmembrane</keyword>
<evidence type="ECO:0000256" key="1">
    <source>
        <dbReference type="ARBA" id="ARBA00004141"/>
    </source>
</evidence>
<feature type="transmembrane region" description="Helical" evidence="6">
    <location>
        <begin position="35"/>
        <end position="54"/>
    </location>
</feature>
<dbReference type="PANTHER" id="PTHR32322">
    <property type="entry name" value="INNER MEMBRANE TRANSPORTER"/>
    <property type="match status" value="1"/>
</dbReference>
<evidence type="ECO:0000259" key="7">
    <source>
        <dbReference type="Pfam" id="PF00892"/>
    </source>
</evidence>
<keyword evidence="4 6" id="KW-1133">Transmembrane helix</keyword>
<proteinExistence type="inferred from homology"/>
<keyword evidence="5 6" id="KW-0472">Membrane</keyword>
<feature type="transmembrane region" description="Helical" evidence="6">
    <location>
        <begin position="94"/>
        <end position="114"/>
    </location>
</feature>
<evidence type="ECO:0000256" key="3">
    <source>
        <dbReference type="ARBA" id="ARBA00022692"/>
    </source>
</evidence>
<protein>
    <submittedName>
        <fullName evidence="8">Drug/metabolite transporter (DMT)-like permease</fullName>
    </submittedName>
</protein>
<dbReference type="SUPFAM" id="SSF103481">
    <property type="entry name" value="Multidrug resistance efflux transporter EmrE"/>
    <property type="match status" value="2"/>
</dbReference>
<dbReference type="RefSeq" id="WP_183775981.1">
    <property type="nucleotide sequence ID" value="NZ_JACIDK010000006.1"/>
</dbReference>
<evidence type="ECO:0000256" key="5">
    <source>
        <dbReference type="ARBA" id="ARBA00023136"/>
    </source>
</evidence>
<organism evidence="8 9">
    <name type="scientific">Phenylobacterium haematophilum</name>
    <dbReference type="NCBI Taxonomy" id="98513"/>
    <lineage>
        <taxon>Bacteria</taxon>
        <taxon>Pseudomonadati</taxon>
        <taxon>Pseudomonadota</taxon>
        <taxon>Alphaproteobacteria</taxon>
        <taxon>Caulobacterales</taxon>
        <taxon>Caulobacteraceae</taxon>
        <taxon>Phenylobacterium</taxon>
    </lineage>
</organism>
<feature type="transmembrane region" description="Helical" evidence="6">
    <location>
        <begin position="244"/>
        <end position="263"/>
    </location>
</feature>
<feature type="transmembrane region" description="Helical" evidence="6">
    <location>
        <begin position="66"/>
        <end position="88"/>
    </location>
</feature>
<reference evidence="8 9" key="1">
    <citation type="submission" date="2020-08" db="EMBL/GenBank/DDBJ databases">
        <title>Genomic Encyclopedia of Type Strains, Phase IV (KMG-IV): sequencing the most valuable type-strain genomes for metagenomic binning, comparative biology and taxonomic classification.</title>
        <authorList>
            <person name="Goeker M."/>
        </authorList>
    </citation>
    <scope>NUCLEOTIDE SEQUENCE [LARGE SCALE GENOMIC DNA]</scope>
    <source>
        <strain evidence="8 9">DSM 21793</strain>
    </source>
</reference>
<dbReference type="InterPro" id="IPR037185">
    <property type="entry name" value="EmrE-like"/>
</dbReference>
<evidence type="ECO:0000256" key="6">
    <source>
        <dbReference type="SAM" id="Phobius"/>
    </source>
</evidence>
<gene>
    <name evidence="8" type="ORF">GGQ61_003711</name>
</gene>
<dbReference type="EMBL" id="JACIDK010000006">
    <property type="protein sequence ID" value="MBB3892973.1"/>
    <property type="molecule type" value="Genomic_DNA"/>
</dbReference>
<feature type="transmembrane region" description="Helical" evidence="6">
    <location>
        <begin position="269"/>
        <end position="286"/>
    </location>
</feature>
<dbReference type="AlphaFoldDB" id="A0A840A5K1"/>
<name>A0A840A5K1_9CAUL</name>
<feature type="transmembrane region" description="Helical" evidence="6">
    <location>
        <begin position="148"/>
        <end position="170"/>
    </location>
</feature>
<feature type="transmembrane region" description="Helical" evidence="6">
    <location>
        <begin position="207"/>
        <end position="232"/>
    </location>
</feature>
<dbReference type="GO" id="GO:0016020">
    <property type="term" value="C:membrane"/>
    <property type="evidence" value="ECO:0007669"/>
    <property type="project" value="UniProtKB-SubCell"/>
</dbReference>
<feature type="transmembrane region" description="Helical" evidence="6">
    <location>
        <begin position="182"/>
        <end position="201"/>
    </location>
</feature>
<sequence>MTIVSILKVVLVMLLWAACYPLITAGIQLAPHMSFAALRALLAGSALTLVAMTLRRPAPKQLRDWGLLALIGFGATSLGFVGMFHAAAYVAPGVATVIANTQPLLAAVLAGAVLKERLTPRGAAGLALGFLGIVVIASPQLLSGASRTYLLGVGFIVLAALGITIGNVLIKRIAGRVDAMMAMGLQMLMGSLPLILTAALTERPADIHWSFAFIWILLALGLLGTALAYWLWFSVLEATPLNQANAFSFLTPIFGLAMGSVFYREVLDWPVFVGAGLTFLGVGLMARGGTVASEATVGPDDRSKP</sequence>
<dbReference type="InterPro" id="IPR000620">
    <property type="entry name" value="EamA_dom"/>
</dbReference>
<feature type="domain" description="EamA" evidence="7">
    <location>
        <begin position="6"/>
        <end position="137"/>
    </location>
</feature>
<comment type="caution">
    <text evidence="8">The sequence shown here is derived from an EMBL/GenBank/DDBJ whole genome shotgun (WGS) entry which is preliminary data.</text>
</comment>
<accession>A0A840A5K1</accession>
<evidence type="ECO:0000313" key="9">
    <source>
        <dbReference type="Proteomes" id="UP000530564"/>
    </source>
</evidence>
<dbReference type="Pfam" id="PF00892">
    <property type="entry name" value="EamA"/>
    <property type="match status" value="2"/>
</dbReference>
<feature type="domain" description="EamA" evidence="7">
    <location>
        <begin position="151"/>
        <end position="285"/>
    </location>
</feature>
<evidence type="ECO:0000256" key="2">
    <source>
        <dbReference type="ARBA" id="ARBA00007362"/>
    </source>
</evidence>